<dbReference type="AlphaFoldDB" id="A0A2G5SN73"/>
<dbReference type="EMBL" id="PDUG01000006">
    <property type="protein sequence ID" value="PIC16585.1"/>
    <property type="molecule type" value="Genomic_DNA"/>
</dbReference>
<feature type="signal peptide" evidence="1">
    <location>
        <begin position="1"/>
        <end position="16"/>
    </location>
</feature>
<keyword evidence="1" id="KW-0732">Signal</keyword>
<evidence type="ECO:0000256" key="1">
    <source>
        <dbReference type="SAM" id="SignalP"/>
    </source>
</evidence>
<evidence type="ECO:0000313" key="3">
    <source>
        <dbReference type="Proteomes" id="UP000230233"/>
    </source>
</evidence>
<evidence type="ECO:0000313" key="2">
    <source>
        <dbReference type="EMBL" id="PIC16585.1"/>
    </source>
</evidence>
<gene>
    <name evidence="2" type="primary">Cnig_chr_X.g23142</name>
    <name evidence="2" type="ORF">B9Z55_023142</name>
</gene>
<comment type="caution">
    <text evidence="2">The sequence shown here is derived from an EMBL/GenBank/DDBJ whole genome shotgun (WGS) entry which is preliminary data.</text>
</comment>
<name>A0A2G5SN73_9PELO</name>
<proteinExistence type="predicted"/>
<accession>A0A2G5SN73</accession>
<keyword evidence="3" id="KW-1185">Reference proteome</keyword>
<protein>
    <submittedName>
        <fullName evidence="2">Uncharacterized protein</fullName>
    </submittedName>
</protein>
<dbReference type="Proteomes" id="UP000230233">
    <property type="component" value="Chromosome X"/>
</dbReference>
<reference evidence="3" key="1">
    <citation type="submission" date="2017-10" db="EMBL/GenBank/DDBJ databases">
        <title>Rapid genome shrinkage in a self-fertile nematode reveals novel sperm competition proteins.</title>
        <authorList>
            <person name="Yin D."/>
            <person name="Schwarz E.M."/>
            <person name="Thomas C.G."/>
            <person name="Felde R.L."/>
            <person name="Korf I.F."/>
            <person name="Cutter A.D."/>
            <person name="Schartner C.M."/>
            <person name="Ralston E.J."/>
            <person name="Meyer B.J."/>
            <person name="Haag E.S."/>
        </authorList>
    </citation>
    <scope>NUCLEOTIDE SEQUENCE [LARGE SCALE GENOMIC DNA]</scope>
    <source>
        <strain evidence="3">JU1422</strain>
    </source>
</reference>
<organism evidence="2 3">
    <name type="scientific">Caenorhabditis nigoni</name>
    <dbReference type="NCBI Taxonomy" id="1611254"/>
    <lineage>
        <taxon>Eukaryota</taxon>
        <taxon>Metazoa</taxon>
        <taxon>Ecdysozoa</taxon>
        <taxon>Nematoda</taxon>
        <taxon>Chromadorea</taxon>
        <taxon>Rhabditida</taxon>
        <taxon>Rhabditina</taxon>
        <taxon>Rhabditomorpha</taxon>
        <taxon>Rhabditoidea</taxon>
        <taxon>Rhabditidae</taxon>
        <taxon>Peloderinae</taxon>
        <taxon>Caenorhabditis</taxon>
    </lineage>
</organism>
<feature type="chain" id="PRO_5013660441" evidence="1">
    <location>
        <begin position="17"/>
        <end position="124"/>
    </location>
</feature>
<sequence length="124" mass="14198">MMLLRQFVVVLPMLEAQRNEYAQPSVDRNCAGMVISVREASGEVVLWCSSFSSRLSFRKNGDLLPTFDSFDVLYLKNNGMSTGRFEKRTISSSLDRILFHFQHNDVRFCADATSTFDNAWEEIS</sequence>